<reference evidence="2 3" key="1">
    <citation type="submission" date="2019-07" db="EMBL/GenBank/DDBJ databases">
        <title>Lysobacter weifangensis sp. nov., isolated from bensulfuron-methyl contaminated farmland soil.</title>
        <authorList>
            <person name="Zhao H."/>
        </authorList>
    </citation>
    <scope>NUCLEOTIDE SEQUENCE [LARGE SCALE GENOMIC DNA]</scope>
    <source>
        <strain evidence="2 3">CC-Bw-6</strain>
    </source>
</reference>
<feature type="signal peptide" evidence="1">
    <location>
        <begin position="1"/>
        <end position="24"/>
    </location>
</feature>
<keyword evidence="1" id="KW-0732">Signal</keyword>
<accession>A0A516V613</accession>
<feature type="chain" id="PRO_5022015494" description="Spore coat protein U domain-containing protein" evidence="1">
    <location>
        <begin position="25"/>
        <end position="172"/>
    </location>
</feature>
<evidence type="ECO:0000313" key="3">
    <source>
        <dbReference type="Proteomes" id="UP000315891"/>
    </source>
</evidence>
<evidence type="ECO:0000256" key="1">
    <source>
        <dbReference type="SAM" id="SignalP"/>
    </source>
</evidence>
<dbReference type="EMBL" id="CP041742">
    <property type="protein sequence ID" value="QDQ73963.1"/>
    <property type="molecule type" value="Genomic_DNA"/>
</dbReference>
<evidence type="ECO:0000313" key="2">
    <source>
        <dbReference type="EMBL" id="QDQ73963.1"/>
    </source>
</evidence>
<proteinExistence type="predicted"/>
<dbReference type="RefSeq" id="WP_143879474.1">
    <property type="nucleotide sequence ID" value="NZ_CP041742.1"/>
</dbReference>
<organism evidence="2 3">
    <name type="scientific">Pseudoluteimonas lycopersici</name>
    <dbReference type="NCBI Taxonomy" id="1324796"/>
    <lineage>
        <taxon>Bacteria</taxon>
        <taxon>Pseudomonadati</taxon>
        <taxon>Pseudomonadota</taxon>
        <taxon>Gammaproteobacteria</taxon>
        <taxon>Lysobacterales</taxon>
        <taxon>Lysobacteraceae</taxon>
        <taxon>Pseudoluteimonas</taxon>
    </lineage>
</organism>
<sequence length="172" mass="17816">MDTPNAFATTILVASLMGATPASAAPATRYLFDQGGPACQLSVPTISSKVRPRANGMRNEGTANEFVICQYSRNGGGSFKYVSISVSTFDGIDHAIQCTAMTGDVANGTSYSSKNFSTGTNPNWYGFAQWVPSDFGQAGTAFVNSTASVTCILPPGASIILVAASYDEDVGA</sequence>
<dbReference type="OrthoDB" id="6063089at2"/>
<gene>
    <name evidence="2" type="ORF">FNZ56_08780</name>
</gene>
<keyword evidence="3" id="KW-1185">Reference proteome</keyword>
<name>A0A516V613_9GAMM</name>
<dbReference type="Proteomes" id="UP000315891">
    <property type="component" value="Chromosome"/>
</dbReference>
<protein>
    <recommendedName>
        <fullName evidence="4">Spore coat protein U domain-containing protein</fullName>
    </recommendedName>
</protein>
<evidence type="ECO:0008006" key="4">
    <source>
        <dbReference type="Google" id="ProtNLM"/>
    </source>
</evidence>
<dbReference type="AlphaFoldDB" id="A0A516V613"/>